<dbReference type="Proteomes" id="UP000694680">
    <property type="component" value="Chromosome 12"/>
</dbReference>
<reference evidence="2" key="1">
    <citation type="submission" date="2020-06" db="EMBL/GenBank/DDBJ databases">
        <authorList>
            <consortium name="Wellcome Sanger Institute Data Sharing"/>
        </authorList>
    </citation>
    <scope>NUCLEOTIDE SEQUENCE [LARGE SCALE GENOMIC DNA]</scope>
</reference>
<evidence type="ECO:0000259" key="1">
    <source>
        <dbReference type="Pfam" id="PF00078"/>
    </source>
</evidence>
<keyword evidence="3" id="KW-1185">Reference proteome</keyword>
<dbReference type="Ensembl" id="ENSGWIT00000006834.1">
    <property type="protein sequence ID" value="ENSGWIP00000006181.1"/>
    <property type="gene ID" value="ENSGWIG00000003629.1"/>
</dbReference>
<evidence type="ECO:0000313" key="2">
    <source>
        <dbReference type="Ensembl" id="ENSGWIP00000006181.1"/>
    </source>
</evidence>
<reference evidence="2" key="2">
    <citation type="submission" date="2025-08" db="UniProtKB">
        <authorList>
            <consortium name="Ensembl"/>
        </authorList>
    </citation>
    <scope>IDENTIFICATION</scope>
</reference>
<organism evidence="2 3">
    <name type="scientific">Gouania willdenowi</name>
    <name type="common">Blunt-snouted clingfish</name>
    <name type="synonym">Lepadogaster willdenowi</name>
    <dbReference type="NCBI Taxonomy" id="441366"/>
    <lineage>
        <taxon>Eukaryota</taxon>
        <taxon>Metazoa</taxon>
        <taxon>Chordata</taxon>
        <taxon>Craniata</taxon>
        <taxon>Vertebrata</taxon>
        <taxon>Euteleostomi</taxon>
        <taxon>Actinopterygii</taxon>
        <taxon>Neopterygii</taxon>
        <taxon>Teleostei</taxon>
        <taxon>Neoteleostei</taxon>
        <taxon>Acanthomorphata</taxon>
        <taxon>Ovalentaria</taxon>
        <taxon>Blenniimorphae</taxon>
        <taxon>Blenniiformes</taxon>
        <taxon>Gobiesocoidei</taxon>
        <taxon>Gobiesocidae</taxon>
        <taxon>Gobiesocinae</taxon>
        <taxon>Gouania</taxon>
    </lineage>
</organism>
<reference evidence="2" key="3">
    <citation type="submission" date="2025-09" db="UniProtKB">
        <authorList>
            <consortium name="Ensembl"/>
        </authorList>
    </citation>
    <scope>IDENTIFICATION</scope>
</reference>
<dbReference type="PANTHER" id="PTHR31635">
    <property type="entry name" value="REVERSE TRANSCRIPTASE DOMAIN-CONTAINING PROTEIN-RELATED"/>
    <property type="match status" value="1"/>
</dbReference>
<evidence type="ECO:0000313" key="3">
    <source>
        <dbReference type="Proteomes" id="UP000694680"/>
    </source>
</evidence>
<dbReference type="PANTHER" id="PTHR31635:SF196">
    <property type="entry name" value="REVERSE TRANSCRIPTASE DOMAIN-CONTAINING PROTEIN-RELATED"/>
    <property type="match status" value="1"/>
</dbReference>
<sequence length="132" mass="14948">MSNRFKHGCSLSPLLFNIGIEPLAQLIRDDNDIQGFSINGQQHKLSLYADDVLLSISNPATIPHLKDLIKGIKYLGIQIPPSLIELYNTNNKVIKGKIKTRSGMMDNMLMGEWTMITLKIWRKIKQVFGLPK</sequence>
<accession>A0A8C5DHY8</accession>
<feature type="domain" description="Reverse transcriptase" evidence="1">
    <location>
        <begin position="3"/>
        <end position="82"/>
    </location>
</feature>
<proteinExistence type="predicted"/>
<name>A0A8C5DHY8_GOUWI</name>
<dbReference type="Pfam" id="PF00078">
    <property type="entry name" value="RVT_1"/>
    <property type="match status" value="1"/>
</dbReference>
<protein>
    <recommendedName>
        <fullName evidence="1">Reverse transcriptase domain-containing protein</fullName>
    </recommendedName>
</protein>
<dbReference type="AlphaFoldDB" id="A0A8C5DHY8"/>
<dbReference type="InterPro" id="IPR000477">
    <property type="entry name" value="RT_dom"/>
</dbReference>